<name>A0A6J4QVV6_9ACTN</name>
<organism evidence="1">
    <name type="scientific">uncultured Rubrobacteraceae bacterium</name>
    <dbReference type="NCBI Taxonomy" id="349277"/>
    <lineage>
        <taxon>Bacteria</taxon>
        <taxon>Bacillati</taxon>
        <taxon>Actinomycetota</taxon>
        <taxon>Rubrobacteria</taxon>
        <taxon>Rubrobacterales</taxon>
        <taxon>Rubrobacteraceae</taxon>
        <taxon>environmental samples</taxon>
    </lineage>
</organism>
<protein>
    <submittedName>
        <fullName evidence="1">Uncharacterized protein</fullName>
    </submittedName>
</protein>
<dbReference type="EMBL" id="CADCVD010000123">
    <property type="protein sequence ID" value="CAA9452130.1"/>
    <property type="molecule type" value="Genomic_DNA"/>
</dbReference>
<proteinExistence type="predicted"/>
<evidence type="ECO:0000313" key="1">
    <source>
        <dbReference type="EMBL" id="CAA9452130.1"/>
    </source>
</evidence>
<gene>
    <name evidence="1" type="ORF">AVDCRST_MAG37-2462</name>
</gene>
<reference evidence="1" key="1">
    <citation type="submission" date="2020-02" db="EMBL/GenBank/DDBJ databases">
        <authorList>
            <person name="Meier V. D."/>
        </authorList>
    </citation>
    <scope>NUCLEOTIDE SEQUENCE</scope>
    <source>
        <strain evidence="1">AVDCRST_MAG37</strain>
    </source>
</reference>
<sequence>MDRVELECSCGERLFITGQVTILDPSAAYQSWEDRRLETERYYS</sequence>
<accession>A0A6J4QVV6</accession>
<dbReference type="AlphaFoldDB" id="A0A6J4QVV6"/>